<organism evidence="2 4">
    <name type="scientific">Mycolicibacter kumamotonensis</name>
    <dbReference type="NCBI Taxonomy" id="354243"/>
    <lineage>
        <taxon>Bacteria</taxon>
        <taxon>Bacillati</taxon>
        <taxon>Actinomycetota</taxon>
        <taxon>Actinomycetes</taxon>
        <taxon>Mycobacteriales</taxon>
        <taxon>Mycobacteriaceae</taxon>
        <taxon>Mycolicibacter</taxon>
    </lineage>
</organism>
<accession>A0A1B8SEQ1</accession>
<evidence type="ECO:0000313" key="1">
    <source>
        <dbReference type="EMBL" id="NDJ88643.1"/>
    </source>
</evidence>
<dbReference type="RefSeq" id="WP_065288501.1">
    <property type="nucleotide sequence ID" value="NZ_JAACYR010000013.1"/>
</dbReference>
<proteinExistence type="predicted"/>
<evidence type="ECO:0000313" key="6">
    <source>
        <dbReference type="Proteomes" id="UP000466523"/>
    </source>
</evidence>
<dbReference type="EMBL" id="JAACYR010000013">
    <property type="protein sequence ID" value="NDJ88643.1"/>
    <property type="molecule type" value="Genomic_DNA"/>
</dbReference>
<name>A0A1B8SEQ1_9MYCO</name>
<evidence type="ECO:0000313" key="2">
    <source>
        <dbReference type="EMBL" id="OBY31156.1"/>
    </source>
</evidence>
<reference evidence="1 6" key="3">
    <citation type="submission" date="2020-01" db="EMBL/GenBank/DDBJ databases">
        <authorList>
            <person name="Sanchez-Estrada R."/>
            <person name="Gonzalez-Y-Merchand J.A."/>
            <person name="Rivera-Gutierrez S."/>
        </authorList>
    </citation>
    <scope>NUCLEOTIDE SEQUENCE [LARGE SCALE GENOMIC DNA]</scope>
    <source>
        <strain evidence="1 6">CST 7247</strain>
    </source>
</reference>
<keyword evidence="4" id="KW-1185">Reference proteome</keyword>
<reference evidence="3 5" key="2">
    <citation type="submission" date="2017-02" db="EMBL/GenBank/DDBJ databases">
        <title>The new phylogeny of genus Mycobacterium.</title>
        <authorList>
            <person name="Tortoli E."/>
            <person name="Trovato A."/>
            <person name="Cirillo D.M."/>
        </authorList>
    </citation>
    <scope>NUCLEOTIDE SEQUENCE [LARGE SCALE GENOMIC DNA]</scope>
    <source>
        <strain evidence="3 5">DSM 45093</strain>
    </source>
</reference>
<comment type="caution">
    <text evidence="2">The sequence shown here is derived from an EMBL/GenBank/DDBJ whole genome shotgun (WGS) entry which is preliminary data.</text>
</comment>
<evidence type="ECO:0000313" key="3">
    <source>
        <dbReference type="EMBL" id="ORA83557.1"/>
    </source>
</evidence>
<evidence type="ECO:0000313" key="4">
    <source>
        <dbReference type="Proteomes" id="UP000092668"/>
    </source>
</evidence>
<sequence>MGDIAEVDLYTAALAGTQTAEEACERLGAAGCTAAVQDGAVIIGDGEAKASPFEGVNQIGDAFFLWCLHDRDGELVRCVPRGPNGSCPPRH</sequence>
<dbReference type="AlphaFoldDB" id="A0A1B8SEQ1"/>
<dbReference type="Proteomes" id="UP000466523">
    <property type="component" value="Unassembled WGS sequence"/>
</dbReference>
<dbReference type="PATRIC" id="fig|354243.3.peg.2911"/>
<dbReference type="Proteomes" id="UP000192713">
    <property type="component" value="Unassembled WGS sequence"/>
</dbReference>
<dbReference type="EMBL" id="LFOE01000020">
    <property type="protein sequence ID" value="OBY31156.1"/>
    <property type="molecule type" value="Genomic_DNA"/>
</dbReference>
<reference evidence="2 4" key="1">
    <citation type="submission" date="2015-06" db="EMBL/GenBank/DDBJ databases">
        <title>Genome sequence of Mycobacterium kumamotonense strain Roo.</title>
        <authorList>
            <person name="Greninger A.L."/>
            <person name="Cunningham G."/>
            <person name="Miller S."/>
        </authorList>
    </citation>
    <scope>NUCLEOTIDE SEQUENCE [LARGE SCALE GENOMIC DNA]</scope>
    <source>
        <strain evidence="2 4">Roo</strain>
    </source>
</reference>
<dbReference type="EMBL" id="MVHU01000001">
    <property type="protein sequence ID" value="ORA83557.1"/>
    <property type="molecule type" value="Genomic_DNA"/>
</dbReference>
<dbReference type="OrthoDB" id="4762414at2"/>
<protein>
    <submittedName>
        <fullName evidence="2">Uncharacterized protein</fullName>
    </submittedName>
</protein>
<gene>
    <name evidence="2" type="ORF">ACT18_14085</name>
    <name evidence="3" type="ORF">BST28_01365</name>
    <name evidence="1" type="ORF">GWR20_05635</name>
</gene>
<evidence type="ECO:0000313" key="5">
    <source>
        <dbReference type="Proteomes" id="UP000192713"/>
    </source>
</evidence>
<dbReference type="Proteomes" id="UP000092668">
    <property type="component" value="Unassembled WGS sequence"/>
</dbReference>